<comment type="caution">
    <text evidence="3">The sequence shown here is derived from an EMBL/GenBank/DDBJ whole genome shotgun (WGS) entry which is preliminary data.</text>
</comment>
<keyword evidence="2" id="KW-0472">Membrane</keyword>
<gene>
    <name evidence="3" type="ORF">GCM10010507_11010</name>
</gene>
<evidence type="ECO:0000256" key="2">
    <source>
        <dbReference type="SAM" id="Phobius"/>
    </source>
</evidence>
<protein>
    <submittedName>
        <fullName evidence="3">Uncharacterized protein</fullName>
    </submittedName>
</protein>
<feature type="transmembrane region" description="Helical" evidence="2">
    <location>
        <begin position="229"/>
        <end position="245"/>
    </location>
</feature>
<keyword evidence="2" id="KW-0812">Transmembrane</keyword>
<feature type="transmembrane region" description="Helical" evidence="2">
    <location>
        <begin position="159"/>
        <end position="179"/>
    </location>
</feature>
<evidence type="ECO:0000313" key="4">
    <source>
        <dbReference type="Proteomes" id="UP000646244"/>
    </source>
</evidence>
<reference evidence="3" key="2">
    <citation type="submission" date="2020-09" db="EMBL/GenBank/DDBJ databases">
        <authorList>
            <person name="Sun Q."/>
            <person name="Ohkuma M."/>
        </authorList>
    </citation>
    <scope>NUCLEOTIDE SEQUENCE</scope>
    <source>
        <strain evidence="3">JCM 4633</strain>
    </source>
</reference>
<name>A0A918TDD1_STRCJ</name>
<feature type="transmembrane region" description="Helical" evidence="2">
    <location>
        <begin position="317"/>
        <end position="337"/>
    </location>
</feature>
<proteinExistence type="predicted"/>
<evidence type="ECO:0000313" key="3">
    <source>
        <dbReference type="EMBL" id="GHC39110.1"/>
    </source>
</evidence>
<feature type="compositionally biased region" description="Basic and acidic residues" evidence="1">
    <location>
        <begin position="392"/>
        <end position="403"/>
    </location>
</feature>
<accession>A0A918TDD1</accession>
<keyword evidence="2" id="KW-1133">Transmembrane helix</keyword>
<feature type="transmembrane region" description="Helical" evidence="2">
    <location>
        <begin position="252"/>
        <end position="275"/>
    </location>
</feature>
<feature type="transmembrane region" description="Helical" evidence="2">
    <location>
        <begin position="185"/>
        <end position="202"/>
    </location>
</feature>
<feature type="region of interest" description="Disordered" evidence="1">
    <location>
        <begin position="391"/>
        <end position="413"/>
    </location>
</feature>
<dbReference type="AlphaFoldDB" id="A0A918TDD1"/>
<feature type="transmembrane region" description="Helical" evidence="2">
    <location>
        <begin position="344"/>
        <end position="362"/>
    </location>
</feature>
<dbReference type="Proteomes" id="UP000646244">
    <property type="component" value="Unassembled WGS sequence"/>
</dbReference>
<dbReference type="EMBL" id="BMVB01000003">
    <property type="protein sequence ID" value="GHC39110.1"/>
    <property type="molecule type" value="Genomic_DNA"/>
</dbReference>
<feature type="transmembrane region" description="Helical" evidence="2">
    <location>
        <begin position="129"/>
        <end position="152"/>
    </location>
</feature>
<organism evidence="3 4">
    <name type="scientific">Streptomyces cinnamoneus</name>
    <name type="common">Streptoverticillium cinnamoneum</name>
    <dbReference type="NCBI Taxonomy" id="53446"/>
    <lineage>
        <taxon>Bacteria</taxon>
        <taxon>Bacillati</taxon>
        <taxon>Actinomycetota</taxon>
        <taxon>Actinomycetes</taxon>
        <taxon>Kitasatosporales</taxon>
        <taxon>Streptomycetaceae</taxon>
        <taxon>Streptomyces</taxon>
        <taxon>Streptomyces cinnamoneus group</taxon>
    </lineage>
</organism>
<reference evidence="3" key="1">
    <citation type="journal article" date="2014" name="Int. J. Syst. Evol. Microbiol.">
        <title>Complete genome sequence of Corynebacterium casei LMG S-19264T (=DSM 44701T), isolated from a smear-ripened cheese.</title>
        <authorList>
            <consortium name="US DOE Joint Genome Institute (JGI-PGF)"/>
            <person name="Walter F."/>
            <person name="Albersmeier A."/>
            <person name="Kalinowski J."/>
            <person name="Ruckert C."/>
        </authorList>
    </citation>
    <scope>NUCLEOTIDE SEQUENCE</scope>
    <source>
        <strain evidence="3">JCM 4633</strain>
    </source>
</reference>
<evidence type="ECO:0000256" key="1">
    <source>
        <dbReference type="SAM" id="MobiDB-lite"/>
    </source>
</evidence>
<sequence length="413" mass="43654">MTRRLAAGGLLIAVVFAVFQVLGYHSNTLPPADNDVYRYTVQAHSATGAGPDEAVRRAAADWCRSRSGNDTASRRVEGAVDAKPDPKVYSGCMDWLTRHDGTTERYKEIFYARPGYPFLASLVAPLTGVWAALWVVSLAFTLAGGALVIVLIRLAGGGVGAAWIGEILFFALPTGGLGVQRLTDGPAVTITLAALTGAVLLACRRSLLPGLVTLCAALALGCFVRYSSFTFLCAVLLAASLVCLGRRGSRHAGTVALAVASLAGLVGITVGARLMGWPEAASTMQDTFTDHFKQPDVADPVHQLVRLNAALWSYLPWHSQTAAFLPVALCGLSLAALWRVDATVAVLATAAALTGLLSVIAHPVYGQYARLVLPIWLLPVLGLPFLTPRKRPAQERTSHDDRAGPAAQPVVRT</sequence>
<feature type="transmembrane region" description="Helical" evidence="2">
    <location>
        <begin position="368"/>
        <end position="386"/>
    </location>
</feature>